<proteinExistence type="inferred from homology"/>
<dbReference type="InterPro" id="IPR000477">
    <property type="entry name" value="RT_dom"/>
</dbReference>
<dbReference type="InterPro" id="IPR043502">
    <property type="entry name" value="DNA/RNA_pol_sf"/>
</dbReference>
<dbReference type="PANTHER" id="PTHR24559">
    <property type="entry name" value="TRANSPOSON TY3-I GAG-POL POLYPROTEIN"/>
    <property type="match status" value="1"/>
</dbReference>
<reference evidence="4 5" key="1">
    <citation type="submission" date="2024-05" db="EMBL/GenBank/DDBJ databases">
        <title>Genome sequencing and assembly of Indian major carp, Cirrhinus mrigala (Hamilton, 1822).</title>
        <authorList>
            <person name="Mohindra V."/>
            <person name="Chowdhury L.M."/>
            <person name="Lal K."/>
            <person name="Jena J.K."/>
        </authorList>
    </citation>
    <scope>NUCLEOTIDE SEQUENCE [LARGE SCALE GENOMIC DNA]</scope>
    <source>
        <strain evidence="4">CM1030</strain>
        <tissue evidence="4">Blood</tissue>
    </source>
</reference>
<dbReference type="PROSITE" id="PS50878">
    <property type="entry name" value="RT_POL"/>
    <property type="match status" value="1"/>
</dbReference>
<dbReference type="AlphaFoldDB" id="A0ABD0S1G4"/>
<dbReference type="SUPFAM" id="SSF56672">
    <property type="entry name" value="DNA/RNA polymerases"/>
    <property type="match status" value="1"/>
</dbReference>
<feature type="non-terminal residue" evidence="4">
    <location>
        <position position="1"/>
    </location>
</feature>
<protein>
    <recommendedName>
        <fullName evidence="2">ribonuclease H</fullName>
        <ecNumber evidence="2">3.1.26.4</ecNumber>
    </recommendedName>
</protein>
<dbReference type="InterPro" id="IPR043128">
    <property type="entry name" value="Rev_trsase/Diguanyl_cyclase"/>
</dbReference>
<dbReference type="Gene3D" id="3.10.10.10">
    <property type="entry name" value="HIV Type 1 Reverse Transcriptase, subunit A, domain 1"/>
    <property type="match status" value="1"/>
</dbReference>
<sequence>HPWVHSKGPIHPSRGFALKEGKHPWSWKLMARLARLSLTPARRSPLQSSKIPIESAAGQTVPYHGVPHIDLKALGKEFKAVHTFVVPDSDYHSSVPLLVGTNVIRASLQQVITIKRHTNLASAVLVDKVVEFPDKKHDEDGKREQCLSLDQVVASGVDPSEAAVENGHHRALLKDLLDKNADTFSQHPMDYSHTTTVQHLIPLVDPRPFRLPNSKIPPSQWQDVRRLLMEMETAGVICPSKRPYASPVVVVTKKDGSPRLCIDYRKLNSCSTRDAFPLPRIEEALEALGRAKYFSTLNLTSGYWQVEAAEQDKHKTAFSTPMGLFEANRMPFGSQNAPPTFQRLMTSCFGDLNFTHLLIYLDDIIIFSKSFNEHLESLQLAFDRLREHGLKLKPSKCQLVRKEVQYLGHLVSVEGIRTGPEKISKVKDWERPTN</sequence>
<evidence type="ECO:0000256" key="2">
    <source>
        <dbReference type="ARBA" id="ARBA00012180"/>
    </source>
</evidence>
<dbReference type="InterPro" id="IPR053134">
    <property type="entry name" value="RNA-dir_DNA_polymerase"/>
</dbReference>
<gene>
    <name evidence="4" type="ORF">M9458_002569</name>
</gene>
<dbReference type="GO" id="GO:0004523">
    <property type="term" value="F:RNA-DNA hybrid ribonuclease activity"/>
    <property type="evidence" value="ECO:0007669"/>
    <property type="project" value="UniProtKB-EC"/>
</dbReference>
<dbReference type="CDD" id="cd01647">
    <property type="entry name" value="RT_LTR"/>
    <property type="match status" value="1"/>
</dbReference>
<evidence type="ECO:0000256" key="1">
    <source>
        <dbReference type="ARBA" id="ARBA00010879"/>
    </source>
</evidence>
<feature type="domain" description="Reverse transcriptase" evidence="3">
    <location>
        <begin position="232"/>
        <end position="411"/>
    </location>
</feature>
<comment type="caution">
    <text evidence="4">The sequence shown here is derived from an EMBL/GenBank/DDBJ whole genome shotgun (WGS) entry which is preliminary data.</text>
</comment>
<organism evidence="4 5">
    <name type="scientific">Cirrhinus mrigala</name>
    <name type="common">Mrigala</name>
    <dbReference type="NCBI Taxonomy" id="683832"/>
    <lineage>
        <taxon>Eukaryota</taxon>
        <taxon>Metazoa</taxon>
        <taxon>Chordata</taxon>
        <taxon>Craniata</taxon>
        <taxon>Vertebrata</taxon>
        <taxon>Euteleostomi</taxon>
        <taxon>Actinopterygii</taxon>
        <taxon>Neopterygii</taxon>
        <taxon>Teleostei</taxon>
        <taxon>Ostariophysi</taxon>
        <taxon>Cypriniformes</taxon>
        <taxon>Cyprinidae</taxon>
        <taxon>Labeoninae</taxon>
        <taxon>Labeonini</taxon>
        <taxon>Cirrhinus</taxon>
    </lineage>
</organism>
<feature type="non-terminal residue" evidence="4">
    <location>
        <position position="434"/>
    </location>
</feature>
<dbReference type="Proteomes" id="UP001529510">
    <property type="component" value="Unassembled WGS sequence"/>
</dbReference>
<dbReference type="EMBL" id="JAMKFB020000001">
    <property type="protein sequence ID" value="KAL0204551.1"/>
    <property type="molecule type" value="Genomic_DNA"/>
</dbReference>
<evidence type="ECO:0000259" key="3">
    <source>
        <dbReference type="PROSITE" id="PS50878"/>
    </source>
</evidence>
<dbReference type="Pfam" id="PF00078">
    <property type="entry name" value="RVT_1"/>
    <property type="match status" value="1"/>
</dbReference>
<accession>A0ABD0S1G4</accession>
<dbReference type="Gene3D" id="3.30.70.270">
    <property type="match status" value="1"/>
</dbReference>
<keyword evidence="5" id="KW-1185">Reference proteome</keyword>
<evidence type="ECO:0000313" key="5">
    <source>
        <dbReference type="Proteomes" id="UP001529510"/>
    </source>
</evidence>
<dbReference type="EC" id="3.1.26.4" evidence="2"/>
<evidence type="ECO:0000313" key="4">
    <source>
        <dbReference type="EMBL" id="KAL0204551.1"/>
    </source>
</evidence>
<dbReference type="PANTHER" id="PTHR24559:SF435">
    <property type="entry name" value="RIBONUCLEASE H"/>
    <property type="match status" value="1"/>
</dbReference>
<name>A0ABD0S1G4_CIRMR</name>
<comment type="similarity">
    <text evidence="1">Belongs to the beta type-B retroviral polymerase family. HERV class-II K(HML-2) pol subfamily.</text>
</comment>